<dbReference type="Pfam" id="PF08241">
    <property type="entry name" value="Methyltransf_11"/>
    <property type="match status" value="1"/>
</dbReference>
<dbReference type="AlphaFoldDB" id="X1GCZ8"/>
<dbReference type="EMBL" id="BARU01023607">
    <property type="protein sequence ID" value="GAH55087.1"/>
    <property type="molecule type" value="Genomic_DNA"/>
</dbReference>
<dbReference type="GO" id="GO:0008757">
    <property type="term" value="F:S-adenosylmethionine-dependent methyltransferase activity"/>
    <property type="evidence" value="ECO:0007669"/>
    <property type="project" value="InterPro"/>
</dbReference>
<dbReference type="Gene3D" id="3.40.50.150">
    <property type="entry name" value="Vaccinia Virus protein VP39"/>
    <property type="match status" value="1"/>
</dbReference>
<proteinExistence type="predicted"/>
<accession>X1GCZ8</accession>
<gene>
    <name evidence="2" type="ORF">S03H2_38290</name>
</gene>
<feature type="non-terminal residue" evidence="2">
    <location>
        <position position="141"/>
    </location>
</feature>
<reference evidence="2" key="1">
    <citation type="journal article" date="2014" name="Front. Microbiol.">
        <title>High frequency of phylogenetically diverse reductive dehalogenase-homologous genes in deep subseafloor sedimentary metagenomes.</title>
        <authorList>
            <person name="Kawai M."/>
            <person name="Futagami T."/>
            <person name="Toyoda A."/>
            <person name="Takaki Y."/>
            <person name="Nishi S."/>
            <person name="Hori S."/>
            <person name="Arai W."/>
            <person name="Tsubouchi T."/>
            <person name="Morono Y."/>
            <person name="Uchiyama I."/>
            <person name="Ito T."/>
            <person name="Fujiyama A."/>
            <person name="Inagaki F."/>
            <person name="Takami H."/>
        </authorList>
    </citation>
    <scope>NUCLEOTIDE SEQUENCE</scope>
    <source>
        <strain evidence="2">Expedition CK06-06</strain>
    </source>
</reference>
<protein>
    <recommendedName>
        <fullName evidence="1">Methyltransferase type 11 domain-containing protein</fullName>
    </recommendedName>
</protein>
<dbReference type="InterPro" id="IPR029063">
    <property type="entry name" value="SAM-dependent_MTases_sf"/>
</dbReference>
<dbReference type="CDD" id="cd02440">
    <property type="entry name" value="AdoMet_MTases"/>
    <property type="match status" value="1"/>
</dbReference>
<feature type="domain" description="Methyltransferase type 11" evidence="1">
    <location>
        <begin position="39"/>
        <end position="89"/>
    </location>
</feature>
<comment type="caution">
    <text evidence="2">The sequence shown here is derived from an EMBL/GenBank/DDBJ whole genome shotgun (WGS) entry which is preliminary data.</text>
</comment>
<evidence type="ECO:0000313" key="2">
    <source>
        <dbReference type="EMBL" id="GAH55087.1"/>
    </source>
</evidence>
<dbReference type="InterPro" id="IPR013216">
    <property type="entry name" value="Methyltransf_11"/>
</dbReference>
<name>X1GCZ8_9ZZZZ</name>
<dbReference type="SUPFAM" id="SSF53335">
    <property type="entry name" value="S-adenosyl-L-methionine-dependent methyltransferases"/>
    <property type="match status" value="1"/>
</dbReference>
<evidence type="ECO:0000259" key="1">
    <source>
        <dbReference type="Pfam" id="PF08241"/>
    </source>
</evidence>
<organism evidence="2">
    <name type="scientific">marine sediment metagenome</name>
    <dbReference type="NCBI Taxonomy" id="412755"/>
    <lineage>
        <taxon>unclassified sequences</taxon>
        <taxon>metagenomes</taxon>
        <taxon>ecological metagenomes</taxon>
    </lineage>
</organism>
<sequence length="141" mass="15850">MQGYSFPFKAGDKLIELGGGDFPVIRPNVDCRQLPTVDIAADLEEPLPLESESYDGVFSKFVLEHLRIPRVRGFISEVHRILKPGGIAVVITANLLEQARVLIEREEWDDGLIYMVFGGTPDYPSNYHRSSPSPEYAIKLF</sequence>